<dbReference type="Pfam" id="PF02770">
    <property type="entry name" value="Acyl-CoA_dh_M"/>
    <property type="match status" value="1"/>
</dbReference>
<comment type="caution">
    <text evidence="10">The sequence shown here is derived from an EMBL/GenBank/DDBJ whole genome shotgun (WGS) entry which is preliminary data.</text>
</comment>
<proteinExistence type="inferred from homology"/>
<sequence length="461" mass="51059">MGFTWEFDCHIYYRRSNYQTLELGGLSVWESRLVESLSAQEVGAENTVVEDADEESRAFRAEARAWLKDNVPTHLEQELKTSVFGAKFNFGDEDPLEVTRAWQRKKAENGWAVLMWPKEYGGRGATPMQNIIWRQEEGDYGKLSERFLIGHGMCGPTLMAYASEEQKKRYLPKIASGEEVWCQLFSEPGSGSDLAGLRTKAVKDGDDWVVNGQKIWTSEAHNSDYGILITRTDPTVPKHKGLTMFFVDMRSEGVDVRPIKQINGGSSFNEVYFDNVRIPDAQRLGEVGDGWRVSLTTLMNERLAIGGAINTGVPEFIDLVRSLVLDSEQAIDRADVRASLAGFYVKAAGLKNSGNRAINLVAKGGTPGPENSIGKLVAGELLQEVTKYAMDLQGFGAVIDDPNIADGQARFQAILMRSPAVRIEGGTDQILRNIISERVLGLPEEMRADKGLAFEDIPTGR</sequence>
<evidence type="ECO:0000313" key="11">
    <source>
        <dbReference type="Proteomes" id="UP000765845"/>
    </source>
</evidence>
<keyword evidence="5 6" id="KW-0560">Oxidoreductase</keyword>
<comment type="similarity">
    <text evidence="2 6">Belongs to the acyl-CoA dehydrogenase family.</text>
</comment>
<dbReference type="SUPFAM" id="SSF56645">
    <property type="entry name" value="Acyl-CoA dehydrogenase NM domain-like"/>
    <property type="match status" value="1"/>
</dbReference>
<dbReference type="PANTHER" id="PTHR43292">
    <property type="entry name" value="ACYL-COA DEHYDROGENASE"/>
    <property type="match status" value="1"/>
</dbReference>
<dbReference type="Gene3D" id="2.40.110.10">
    <property type="entry name" value="Butyryl-CoA Dehydrogenase, subunit A, domain 2"/>
    <property type="match status" value="1"/>
</dbReference>
<evidence type="ECO:0000256" key="2">
    <source>
        <dbReference type="ARBA" id="ARBA00009347"/>
    </source>
</evidence>
<dbReference type="InterPro" id="IPR052161">
    <property type="entry name" value="Mycobact_Acyl-CoA_DH"/>
</dbReference>
<dbReference type="InterPro" id="IPR046373">
    <property type="entry name" value="Acyl-CoA_Oxase/DH_mid-dom_sf"/>
</dbReference>
<feature type="domain" description="Acyl-CoA oxidase/dehydrogenase middle" evidence="8">
    <location>
        <begin position="182"/>
        <end position="276"/>
    </location>
</feature>
<dbReference type="InterPro" id="IPR009075">
    <property type="entry name" value="AcylCo_DH/oxidase_C"/>
</dbReference>
<evidence type="ECO:0000313" key="10">
    <source>
        <dbReference type="EMBL" id="NKI15931.1"/>
    </source>
</evidence>
<keyword evidence="3 6" id="KW-0285">Flavoprotein</keyword>
<evidence type="ECO:0000259" key="7">
    <source>
        <dbReference type="Pfam" id="PF00441"/>
    </source>
</evidence>
<evidence type="ECO:0000256" key="1">
    <source>
        <dbReference type="ARBA" id="ARBA00001974"/>
    </source>
</evidence>
<dbReference type="PANTHER" id="PTHR43292:SF4">
    <property type="entry name" value="ACYL-COA DEHYDROGENASE FADE34"/>
    <property type="match status" value="1"/>
</dbReference>
<dbReference type="Proteomes" id="UP000765845">
    <property type="component" value="Unassembled WGS sequence"/>
</dbReference>
<reference evidence="10 11" key="1">
    <citation type="submission" date="2020-04" db="EMBL/GenBank/DDBJ databases">
        <authorList>
            <person name="Yoon J."/>
        </authorList>
    </citation>
    <scope>NUCLEOTIDE SEQUENCE [LARGE SCALE GENOMIC DNA]</scope>
    <source>
        <strain evidence="10 11">KMU-166</strain>
    </source>
</reference>
<dbReference type="InterPro" id="IPR009100">
    <property type="entry name" value="AcylCoA_DH/oxidase_NM_dom_sf"/>
</dbReference>
<dbReference type="EMBL" id="JAAWWK010000001">
    <property type="protein sequence ID" value="NKI15931.1"/>
    <property type="molecule type" value="Genomic_DNA"/>
</dbReference>
<dbReference type="Gene3D" id="1.10.540.10">
    <property type="entry name" value="Acyl-CoA dehydrogenase/oxidase, N-terminal domain"/>
    <property type="match status" value="1"/>
</dbReference>
<dbReference type="InterPro" id="IPR013786">
    <property type="entry name" value="AcylCoA_DH/ox_N"/>
</dbReference>
<dbReference type="Gene3D" id="1.20.140.10">
    <property type="entry name" value="Butyryl-CoA Dehydrogenase, subunit A, domain 3"/>
    <property type="match status" value="1"/>
</dbReference>
<dbReference type="InterPro" id="IPR006091">
    <property type="entry name" value="Acyl-CoA_Oxase/DH_mid-dom"/>
</dbReference>
<keyword evidence="4 6" id="KW-0274">FAD</keyword>
<dbReference type="SUPFAM" id="SSF47203">
    <property type="entry name" value="Acyl-CoA dehydrogenase C-terminal domain-like"/>
    <property type="match status" value="1"/>
</dbReference>
<dbReference type="Pfam" id="PF00441">
    <property type="entry name" value="Acyl-CoA_dh_1"/>
    <property type="match status" value="1"/>
</dbReference>
<evidence type="ECO:0000259" key="8">
    <source>
        <dbReference type="Pfam" id="PF02770"/>
    </source>
</evidence>
<name>A0ABX1GAH8_9GAMM</name>
<dbReference type="InterPro" id="IPR036250">
    <property type="entry name" value="AcylCo_DH-like_C"/>
</dbReference>
<evidence type="ECO:0000256" key="6">
    <source>
        <dbReference type="RuleBase" id="RU362125"/>
    </source>
</evidence>
<evidence type="ECO:0000256" key="3">
    <source>
        <dbReference type="ARBA" id="ARBA00022630"/>
    </source>
</evidence>
<feature type="domain" description="Acyl-CoA dehydrogenase/oxidase N-terminal" evidence="9">
    <location>
        <begin position="54"/>
        <end position="178"/>
    </location>
</feature>
<comment type="cofactor">
    <cofactor evidence="1 6">
        <name>FAD</name>
        <dbReference type="ChEBI" id="CHEBI:57692"/>
    </cofactor>
</comment>
<evidence type="ECO:0000259" key="9">
    <source>
        <dbReference type="Pfam" id="PF02771"/>
    </source>
</evidence>
<dbReference type="InterPro" id="IPR037069">
    <property type="entry name" value="AcylCoA_DH/ox_N_sf"/>
</dbReference>
<organism evidence="10 11">
    <name type="scientific">Spongiibacter thalassae</name>
    <dbReference type="NCBI Taxonomy" id="2721624"/>
    <lineage>
        <taxon>Bacteria</taxon>
        <taxon>Pseudomonadati</taxon>
        <taxon>Pseudomonadota</taxon>
        <taxon>Gammaproteobacteria</taxon>
        <taxon>Cellvibrionales</taxon>
        <taxon>Spongiibacteraceae</taxon>
        <taxon>Spongiibacter</taxon>
    </lineage>
</organism>
<protein>
    <submittedName>
        <fullName evidence="10">Acyl-CoA dehydrogenase</fullName>
    </submittedName>
</protein>
<accession>A0ABX1GAH8</accession>
<gene>
    <name evidence="10" type="ORF">HCU74_00735</name>
</gene>
<evidence type="ECO:0000256" key="5">
    <source>
        <dbReference type="ARBA" id="ARBA00023002"/>
    </source>
</evidence>
<dbReference type="Pfam" id="PF02771">
    <property type="entry name" value="Acyl-CoA_dh_N"/>
    <property type="match status" value="1"/>
</dbReference>
<keyword evidence="11" id="KW-1185">Reference proteome</keyword>
<dbReference type="CDD" id="cd01152">
    <property type="entry name" value="ACAD_fadE6_17_26"/>
    <property type="match status" value="1"/>
</dbReference>
<feature type="domain" description="Acyl-CoA dehydrogenase/oxidase C-terminal" evidence="7">
    <location>
        <begin position="288"/>
        <end position="440"/>
    </location>
</feature>
<evidence type="ECO:0000256" key="4">
    <source>
        <dbReference type="ARBA" id="ARBA00022827"/>
    </source>
</evidence>